<proteinExistence type="predicted"/>
<gene>
    <name evidence="1" type="ordered locus">Cpin_4391</name>
</gene>
<accession>A0A979GQV6</accession>
<organism evidence="1 2">
    <name type="scientific">Chitinophaga pinensis (strain ATCC 43595 / DSM 2588 / LMG 13176 / NBRC 15968 / NCIMB 11800 / UQM 2034)</name>
    <dbReference type="NCBI Taxonomy" id="485918"/>
    <lineage>
        <taxon>Bacteria</taxon>
        <taxon>Pseudomonadati</taxon>
        <taxon>Bacteroidota</taxon>
        <taxon>Chitinophagia</taxon>
        <taxon>Chitinophagales</taxon>
        <taxon>Chitinophagaceae</taxon>
        <taxon>Chitinophaga</taxon>
    </lineage>
</organism>
<sequence length="223" mass="25961">MIPSPEIENILFRPAVNLYELSAFTGHKHAFGYGGFQEIHWLNTPGPIYTTYTDNCGTGQPAAMDNVGGDGDYHEVIFKQPVTKEELIATVIAGVIDPFGAYFIDGSQHWNKDNIFEWWDKSKERVQYVINRYDDELNLPEEPHISKWDFNGEIRHYHLLGPVKPIPENYRSWLDFYQSGMKNYLEWYLCKLHAKAYMLPLLEFDWSRKEALDKILAEKIAKP</sequence>
<dbReference type="KEGG" id="cpi:Cpin_4391"/>
<name>A0A979GQV6_CHIPD</name>
<evidence type="ECO:0000313" key="2">
    <source>
        <dbReference type="Proteomes" id="UP000002215"/>
    </source>
</evidence>
<reference evidence="2" key="1">
    <citation type="submission" date="2009-08" db="EMBL/GenBank/DDBJ databases">
        <title>The complete genome of Chitinophaga pinensis DSM 2588.</title>
        <authorList>
            <consortium name="US DOE Joint Genome Institute (JGI-PGF)"/>
            <person name="Lucas S."/>
            <person name="Copeland A."/>
            <person name="Lapidus A."/>
            <person name="Glavina del Rio T."/>
            <person name="Dalin E."/>
            <person name="Tice H."/>
            <person name="Bruce D."/>
            <person name="Goodwin L."/>
            <person name="Pitluck S."/>
            <person name="Kyrpides N."/>
            <person name="Mavromatis K."/>
            <person name="Ivanova N."/>
            <person name="Mikhailova N."/>
            <person name="Sims D."/>
            <person name="Meinche L."/>
            <person name="Brettin T."/>
            <person name="Detter J.C."/>
            <person name="Han C."/>
            <person name="Larimer F."/>
            <person name="Land M."/>
            <person name="Hauser L."/>
            <person name="Markowitz V."/>
            <person name="Cheng J.-F."/>
            <person name="Hugenholtz P."/>
            <person name="Woyke T."/>
            <person name="Wu D."/>
            <person name="Spring S."/>
            <person name="Klenk H.-P."/>
            <person name="Eisen J.A."/>
        </authorList>
    </citation>
    <scope>NUCLEOTIDE SEQUENCE [LARGE SCALE GENOMIC DNA]</scope>
    <source>
        <strain evidence="2">ATCC 43595 / DSM 2588 / LMG 13176 / NBRC 15968 / NCIMB 11800 / UQM 2034</strain>
    </source>
</reference>
<dbReference type="OrthoDB" id="4537544at2"/>
<dbReference type="RefSeq" id="WP_012792005.1">
    <property type="nucleotide sequence ID" value="NC_013132.1"/>
</dbReference>
<dbReference type="Proteomes" id="UP000002215">
    <property type="component" value="Chromosome"/>
</dbReference>
<evidence type="ECO:0000313" key="1">
    <source>
        <dbReference type="EMBL" id="ACU61837.1"/>
    </source>
</evidence>
<reference evidence="1 2" key="2">
    <citation type="journal article" date="2010" name="Stand. Genomic Sci.">
        <title>Complete genome sequence of Chitinophaga pinensis type strain (UQM 2034).</title>
        <authorList>
            <person name="Glavina Del Rio T."/>
            <person name="Abt B."/>
            <person name="Spring S."/>
            <person name="Lapidus A."/>
            <person name="Nolan M."/>
            <person name="Tice H."/>
            <person name="Copeland A."/>
            <person name="Cheng J.F."/>
            <person name="Chen F."/>
            <person name="Bruce D."/>
            <person name="Goodwin L."/>
            <person name="Pitluck S."/>
            <person name="Ivanova N."/>
            <person name="Mavromatis K."/>
            <person name="Mikhailova N."/>
            <person name="Pati A."/>
            <person name="Chen A."/>
            <person name="Palaniappan K."/>
            <person name="Land M."/>
            <person name="Hauser L."/>
            <person name="Chang Y.J."/>
            <person name="Jeffries C.D."/>
            <person name="Chain P."/>
            <person name="Saunders E."/>
            <person name="Detter J.C."/>
            <person name="Brettin T."/>
            <person name="Rohde M."/>
            <person name="Goker M."/>
            <person name="Bristow J."/>
            <person name="Eisen J.A."/>
            <person name="Markowitz V."/>
            <person name="Hugenholtz P."/>
            <person name="Kyrpides N.C."/>
            <person name="Klenk H.P."/>
            <person name="Lucas S."/>
        </authorList>
    </citation>
    <scope>NUCLEOTIDE SEQUENCE [LARGE SCALE GENOMIC DNA]</scope>
    <source>
        <strain evidence="2">ATCC 43595 / DSM 2588 / LMG 13176 / NBRC 15968 / NCIMB 11800 / UQM 2034</strain>
    </source>
</reference>
<dbReference type="AlphaFoldDB" id="A0A979GQV6"/>
<protein>
    <submittedName>
        <fullName evidence="1">Uncharacterized protein</fullName>
    </submittedName>
</protein>
<dbReference type="EMBL" id="CP001699">
    <property type="protein sequence ID" value="ACU61837.1"/>
    <property type="molecule type" value="Genomic_DNA"/>
</dbReference>